<dbReference type="InterPro" id="IPR003593">
    <property type="entry name" value="AAA+_ATPase"/>
</dbReference>
<dbReference type="EC" id="5.6.2.3" evidence="12"/>
<dbReference type="GO" id="GO:0005634">
    <property type="term" value="C:nucleus"/>
    <property type="evidence" value="ECO:0007669"/>
    <property type="project" value="UniProtKB-SubCell"/>
</dbReference>
<evidence type="ECO:0000256" key="10">
    <source>
        <dbReference type="ARBA" id="ARBA00023235"/>
    </source>
</evidence>
<dbReference type="InterPro" id="IPR010285">
    <property type="entry name" value="DNA_helicase_pif1-like_DEAD"/>
</dbReference>
<keyword evidence="3 12" id="KW-0378">Hydrolase</keyword>
<evidence type="ECO:0000256" key="11">
    <source>
        <dbReference type="ARBA" id="ARBA00023242"/>
    </source>
</evidence>
<evidence type="ECO:0000256" key="4">
    <source>
        <dbReference type="ARBA" id="ARBA00022806"/>
    </source>
</evidence>
<dbReference type="InterPro" id="IPR027417">
    <property type="entry name" value="P-loop_NTPase"/>
</dbReference>
<dbReference type="GO" id="GO:0006281">
    <property type="term" value="P:DNA repair"/>
    <property type="evidence" value="ECO:0007669"/>
    <property type="project" value="UniProtKB-UniRule"/>
</dbReference>
<evidence type="ECO:0000313" key="15">
    <source>
        <dbReference type="EMBL" id="OBZ90114.1"/>
    </source>
</evidence>
<dbReference type="Proteomes" id="UP000093000">
    <property type="component" value="Unassembled WGS sequence"/>
</dbReference>
<evidence type="ECO:0000259" key="14">
    <source>
        <dbReference type="SMART" id="SM00382"/>
    </source>
</evidence>
<dbReference type="Gene3D" id="3.40.50.300">
    <property type="entry name" value="P-loop containing nucleotide triphosphate hydrolases"/>
    <property type="match status" value="1"/>
</dbReference>
<evidence type="ECO:0000256" key="9">
    <source>
        <dbReference type="ARBA" id="ARBA00023204"/>
    </source>
</evidence>
<dbReference type="CDD" id="cd18037">
    <property type="entry name" value="DEXSc_Pif1_like"/>
    <property type="match status" value="1"/>
</dbReference>
<dbReference type="GO" id="GO:0003677">
    <property type="term" value="F:DNA binding"/>
    <property type="evidence" value="ECO:0007669"/>
    <property type="project" value="UniProtKB-KW"/>
</dbReference>
<evidence type="ECO:0000256" key="2">
    <source>
        <dbReference type="ARBA" id="ARBA00022763"/>
    </source>
</evidence>
<organism evidence="15 16">
    <name type="scientific">Choanephora cucurbitarum</name>
    <dbReference type="NCBI Taxonomy" id="101091"/>
    <lineage>
        <taxon>Eukaryota</taxon>
        <taxon>Fungi</taxon>
        <taxon>Fungi incertae sedis</taxon>
        <taxon>Mucoromycota</taxon>
        <taxon>Mucoromycotina</taxon>
        <taxon>Mucoromycetes</taxon>
        <taxon>Mucorales</taxon>
        <taxon>Mucorineae</taxon>
        <taxon>Choanephoraceae</taxon>
        <taxon>Choanephoroideae</taxon>
        <taxon>Choanephora</taxon>
    </lineage>
</organism>
<dbReference type="SMART" id="SM00382">
    <property type="entry name" value="AAA"/>
    <property type="match status" value="1"/>
</dbReference>
<evidence type="ECO:0000256" key="12">
    <source>
        <dbReference type="HAMAP-Rule" id="MF_03176"/>
    </source>
</evidence>
<dbReference type="GO" id="GO:0005739">
    <property type="term" value="C:mitochondrion"/>
    <property type="evidence" value="ECO:0007669"/>
    <property type="project" value="UniProtKB-SubCell"/>
</dbReference>
<dbReference type="STRING" id="101091.A0A1C7NS85"/>
<dbReference type="PANTHER" id="PTHR47642">
    <property type="entry name" value="ATP-DEPENDENT DNA HELICASE"/>
    <property type="match status" value="1"/>
</dbReference>
<dbReference type="InterPro" id="IPR049163">
    <property type="entry name" value="Pif1-like_2B_dom"/>
</dbReference>
<dbReference type="SUPFAM" id="SSF52540">
    <property type="entry name" value="P-loop containing nucleoside triphosphate hydrolases"/>
    <property type="match status" value="2"/>
</dbReference>
<accession>A0A1C7NS85</accession>
<dbReference type="GO" id="GO:0005524">
    <property type="term" value="F:ATP binding"/>
    <property type="evidence" value="ECO:0007669"/>
    <property type="project" value="UniProtKB-UniRule"/>
</dbReference>
<keyword evidence="7 12" id="KW-0496">Mitochondrion</keyword>
<comment type="cofactor">
    <cofactor evidence="12">
        <name>Mg(2+)</name>
        <dbReference type="ChEBI" id="CHEBI:18420"/>
    </cofactor>
</comment>
<comment type="similarity">
    <text evidence="12">Belongs to the helicase family. PIF1 subfamily.</text>
</comment>
<evidence type="ECO:0000256" key="6">
    <source>
        <dbReference type="ARBA" id="ARBA00023125"/>
    </source>
</evidence>
<keyword evidence="5 12" id="KW-0067">ATP-binding</keyword>
<keyword evidence="9 12" id="KW-0234">DNA repair</keyword>
<dbReference type="PANTHER" id="PTHR47642:SF5">
    <property type="entry name" value="ATP-DEPENDENT DNA HELICASE"/>
    <property type="match status" value="1"/>
</dbReference>
<dbReference type="GO" id="GO:0006310">
    <property type="term" value="P:DNA recombination"/>
    <property type="evidence" value="ECO:0007669"/>
    <property type="project" value="UniProtKB-UniRule"/>
</dbReference>
<comment type="subcellular location">
    <subcellularLocation>
        <location evidence="12">Nucleus</location>
    </subcellularLocation>
    <subcellularLocation>
        <location evidence="12">Mitochondrion</location>
    </subcellularLocation>
</comment>
<evidence type="ECO:0000256" key="13">
    <source>
        <dbReference type="SAM" id="MobiDB-lite"/>
    </source>
</evidence>
<keyword evidence="2 12" id="KW-0227">DNA damage</keyword>
<feature type="domain" description="AAA+ ATPase" evidence="14">
    <location>
        <begin position="122"/>
        <end position="271"/>
    </location>
</feature>
<comment type="catalytic activity">
    <reaction evidence="12">
        <text>ATP + H2O = ADP + phosphate + H(+)</text>
        <dbReference type="Rhea" id="RHEA:13065"/>
        <dbReference type="ChEBI" id="CHEBI:15377"/>
        <dbReference type="ChEBI" id="CHEBI:15378"/>
        <dbReference type="ChEBI" id="CHEBI:30616"/>
        <dbReference type="ChEBI" id="CHEBI:43474"/>
        <dbReference type="ChEBI" id="CHEBI:456216"/>
        <dbReference type="EC" id="5.6.2.3"/>
    </reaction>
</comment>
<comment type="subunit">
    <text evidence="12">Monomer.</text>
</comment>
<keyword evidence="4 12" id="KW-0347">Helicase</keyword>
<dbReference type="InterPro" id="IPR051055">
    <property type="entry name" value="PIF1_helicase"/>
</dbReference>
<evidence type="ECO:0000313" key="16">
    <source>
        <dbReference type="Proteomes" id="UP000093000"/>
    </source>
</evidence>
<proteinExistence type="inferred from homology"/>
<dbReference type="OrthoDB" id="5578775at2759"/>
<feature type="binding site" evidence="12">
    <location>
        <begin position="130"/>
        <end position="137"/>
    </location>
    <ligand>
        <name>ATP</name>
        <dbReference type="ChEBI" id="CHEBI:30616"/>
    </ligand>
</feature>
<dbReference type="GO" id="GO:0000723">
    <property type="term" value="P:telomere maintenance"/>
    <property type="evidence" value="ECO:0007669"/>
    <property type="project" value="InterPro"/>
</dbReference>
<dbReference type="Pfam" id="PF05970">
    <property type="entry name" value="PIF1"/>
    <property type="match status" value="1"/>
</dbReference>
<keyword evidence="16" id="KW-1185">Reference proteome</keyword>
<evidence type="ECO:0000256" key="7">
    <source>
        <dbReference type="ARBA" id="ARBA00023128"/>
    </source>
</evidence>
<evidence type="ECO:0000256" key="5">
    <source>
        <dbReference type="ARBA" id="ARBA00022840"/>
    </source>
</evidence>
<dbReference type="EMBL" id="LUGH01000063">
    <property type="protein sequence ID" value="OBZ90114.1"/>
    <property type="molecule type" value="Genomic_DNA"/>
</dbReference>
<dbReference type="HAMAP" id="MF_03176">
    <property type="entry name" value="PIF1"/>
    <property type="match status" value="1"/>
</dbReference>
<protein>
    <recommendedName>
        <fullName evidence="12">ATP-dependent DNA helicase PIF1</fullName>
        <ecNumber evidence="12">5.6.2.3</ecNumber>
    </recommendedName>
    <alternativeName>
        <fullName evidence="12">DNA 5'-3' helicase PIF1</fullName>
    </alternativeName>
    <alternativeName>
        <fullName evidence="12">DNA repair and recombination helicase PIF1</fullName>
    </alternativeName>
</protein>
<feature type="region of interest" description="Disordered" evidence="13">
    <location>
        <begin position="43"/>
        <end position="109"/>
    </location>
</feature>
<dbReference type="AlphaFoldDB" id="A0A1C7NS85"/>
<evidence type="ECO:0000256" key="3">
    <source>
        <dbReference type="ARBA" id="ARBA00022801"/>
    </source>
</evidence>
<dbReference type="CDD" id="cd18809">
    <property type="entry name" value="SF1_C_RecD"/>
    <property type="match status" value="1"/>
</dbReference>
<comment type="caution">
    <text evidence="15">The sequence shown here is derived from an EMBL/GenBank/DDBJ whole genome shotgun (WGS) entry which is preliminary data.</text>
</comment>
<feature type="compositionally biased region" description="Polar residues" evidence="13">
    <location>
        <begin position="47"/>
        <end position="66"/>
    </location>
</feature>
<comment type="caution">
    <text evidence="12">Lacks conserved residue(s) required for the propagation of feature annotation.</text>
</comment>
<keyword evidence="11 12" id="KW-0539">Nucleus</keyword>
<name>A0A1C7NS85_9FUNG</name>
<sequence>MSNDQPKTVPCSNPALKGWTFLSMSIPSAPLMHFLGKTIVEEKPVQQKGSSNPRIPYSLSNANKSLPDTLKRKRTTGDLPDASSPKRSKNTFSETASIRAPVKSQPSLSEEQRKIHDYIIDERKNVFFTGSAGTGKSVLLRHIINSLRKIYGTKEVVVTASTGIAAVNIDGVTLHSFAKLGSGDHTVTESVERILMSDVAERLWLRARVLIIDEISMIDGSLLDKVEKIARNVRQKQARFGGIQVIMSGDFFQLPPVNRETDAKLAFEAKCWNTVVDKCFILKHCFRQKDSKLVEILNQIRVGYVSEEAEEIFKSLSRTPKANHGIIPTELYPLAHEVCRANRNRLSAINSDAFIFKAVDKGNKGYLDTIRAPLTLELKVGAQVMLIKNLSPVLVNGSLGVVTKFTEEKDSRTYPVVKFTNGIERVMYPELWSISVNGSKVLAYRQQVPLILAWALSIHKSQGQTIEYVKVDLANIFERGHAYVALSRSVTMDNLQILNFDKEKIRVNEKAAEFYKRIES</sequence>
<keyword evidence="6 12" id="KW-0238">DNA-binding</keyword>
<comment type="function">
    <text evidence="12">DNA-dependent ATPase and 5'-3' DNA helicase required for the maintenance of both mitochondrial and nuclear genome stability.</text>
</comment>
<dbReference type="InParanoid" id="A0A1C7NS85"/>
<reference evidence="15 16" key="1">
    <citation type="submission" date="2016-03" db="EMBL/GenBank/DDBJ databases">
        <title>Choanephora cucurbitarum.</title>
        <authorList>
            <person name="Min B."/>
            <person name="Park H."/>
            <person name="Park J.-H."/>
            <person name="Shin H.-D."/>
            <person name="Choi I.-G."/>
        </authorList>
    </citation>
    <scope>NUCLEOTIDE SEQUENCE [LARGE SCALE GENOMIC DNA]</scope>
    <source>
        <strain evidence="15 16">KUS-F28377</strain>
    </source>
</reference>
<keyword evidence="10 12" id="KW-0413">Isomerase</keyword>
<keyword evidence="1 12" id="KW-0547">Nucleotide-binding</keyword>
<gene>
    <name evidence="15" type="primary">pfh1_0</name>
    <name evidence="12" type="synonym">PIF1</name>
    <name evidence="15" type="ORF">A0J61_01837</name>
</gene>
<dbReference type="Pfam" id="PF21530">
    <property type="entry name" value="Pif1_2B_dom"/>
    <property type="match status" value="1"/>
</dbReference>
<dbReference type="GO" id="GO:0043139">
    <property type="term" value="F:5'-3' DNA helicase activity"/>
    <property type="evidence" value="ECO:0007669"/>
    <property type="project" value="UniProtKB-UniRule"/>
</dbReference>
<dbReference type="InterPro" id="IPR048293">
    <property type="entry name" value="PIF1_RRM3_pfh1"/>
</dbReference>
<dbReference type="GO" id="GO:0016887">
    <property type="term" value="F:ATP hydrolysis activity"/>
    <property type="evidence" value="ECO:0007669"/>
    <property type="project" value="RHEA"/>
</dbReference>
<evidence type="ECO:0000256" key="8">
    <source>
        <dbReference type="ARBA" id="ARBA00023172"/>
    </source>
</evidence>
<evidence type="ECO:0000256" key="1">
    <source>
        <dbReference type="ARBA" id="ARBA00022741"/>
    </source>
</evidence>
<keyword evidence="8 12" id="KW-0233">DNA recombination</keyword>